<evidence type="ECO:0000313" key="3">
    <source>
        <dbReference type="Proteomes" id="UP000276215"/>
    </source>
</evidence>
<feature type="chain" id="PRO_5018163831" evidence="1">
    <location>
        <begin position="21"/>
        <end position="62"/>
    </location>
</feature>
<keyword evidence="1" id="KW-0732">Signal</keyword>
<reference evidence="2 3" key="1">
    <citation type="journal article" date="2018" name="Nat. Ecol. Evol.">
        <title>Pezizomycetes genomes reveal the molecular basis of ectomycorrhizal truffle lifestyle.</title>
        <authorList>
            <person name="Murat C."/>
            <person name="Payen T."/>
            <person name="Noel B."/>
            <person name="Kuo A."/>
            <person name="Morin E."/>
            <person name="Chen J."/>
            <person name="Kohler A."/>
            <person name="Krizsan K."/>
            <person name="Balestrini R."/>
            <person name="Da Silva C."/>
            <person name="Montanini B."/>
            <person name="Hainaut M."/>
            <person name="Levati E."/>
            <person name="Barry K.W."/>
            <person name="Belfiori B."/>
            <person name="Cichocki N."/>
            <person name="Clum A."/>
            <person name="Dockter R.B."/>
            <person name="Fauchery L."/>
            <person name="Guy J."/>
            <person name="Iotti M."/>
            <person name="Le Tacon F."/>
            <person name="Lindquist E.A."/>
            <person name="Lipzen A."/>
            <person name="Malagnac F."/>
            <person name="Mello A."/>
            <person name="Molinier V."/>
            <person name="Miyauchi S."/>
            <person name="Poulain J."/>
            <person name="Riccioni C."/>
            <person name="Rubini A."/>
            <person name="Sitrit Y."/>
            <person name="Splivallo R."/>
            <person name="Traeger S."/>
            <person name="Wang M."/>
            <person name="Zifcakova L."/>
            <person name="Wipf D."/>
            <person name="Zambonelli A."/>
            <person name="Paolocci F."/>
            <person name="Nowrousian M."/>
            <person name="Ottonello S."/>
            <person name="Baldrian P."/>
            <person name="Spatafora J.W."/>
            <person name="Henrissat B."/>
            <person name="Nagy L.G."/>
            <person name="Aury J.M."/>
            <person name="Wincker P."/>
            <person name="Grigoriev I.V."/>
            <person name="Bonfante P."/>
            <person name="Martin F.M."/>
        </authorList>
    </citation>
    <scope>NUCLEOTIDE SEQUENCE [LARGE SCALE GENOMIC DNA]</scope>
    <source>
        <strain evidence="2 3">120613-1</strain>
    </source>
</reference>
<gene>
    <name evidence="2" type="ORF">L873DRAFT_1806857</name>
</gene>
<evidence type="ECO:0000313" key="2">
    <source>
        <dbReference type="EMBL" id="RPA99322.1"/>
    </source>
</evidence>
<organism evidence="2 3">
    <name type="scientific">Choiromyces venosus 120613-1</name>
    <dbReference type="NCBI Taxonomy" id="1336337"/>
    <lineage>
        <taxon>Eukaryota</taxon>
        <taxon>Fungi</taxon>
        <taxon>Dikarya</taxon>
        <taxon>Ascomycota</taxon>
        <taxon>Pezizomycotina</taxon>
        <taxon>Pezizomycetes</taxon>
        <taxon>Pezizales</taxon>
        <taxon>Tuberaceae</taxon>
        <taxon>Choiromyces</taxon>
    </lineage>
</organism>
<keyword evidence="3" id="KW-1185">Reference proteome</keyword>
<evidence type="ECO:0000256" key="1">
    <source>
        <dbReference type="SAM" id="SignalP"/>
    </source>
</evidence>
<dbReference type="PROSITE" id="PS51257">
    <property type="entry name" value="PROKAR_LIPOPROTEIN"/>
    <property type="match status" value="1"/>
</dbReference>
<sequence>MRAFFLSFSLISLSCHFLSSIALQKMSRIEQQSSSIAHTDTAGAVGVPDRGRSDSLCCVVQL</sequence>
<dbReference type="AlphaFoldDB" id="A0A3N4JM55"/>
<accession>A0A3N4JM55</accession>
<name>A0A3N4JM55_9PEZI</name>
<proteinExistence type="predicted"/>
<protein>
    <submittedName>
        <fullName evidence="2">Uncharacterized protein</fullName>
    </submittedName>
</protein>
<dbReference type="EMBL" id="ML120388">
    <property type="protein sequence ID" value="RPA99322.1"/>
    <property type="molecule type" value="Genomic_DNA"/>
</dbReference>
<feature type="signal peptide" evidence="1">
    <location>
        <begin position="1"/>
        <end position="20"/>
    </location>
</feature>
<dbReference type="Proteomes" id="UP000276215">
    <property type="component" value="Unassembled WGS sequence"/>
</dbReference>